<dbReference type="RefSeq" id="XP_026749417.1">
    <property type="nucleotide sequence ID" value="XM_026893616.3"/>
</dbReference>
<sequence>METEELTMEEKCENLMNIVVESRKRFGKLCVDYEHKISIMENKLLDLQLETISNCRFKPKQTITNEEQDMSKDIDEFTTEIIERQQRIDNLKTRLRNTQQIVLQLKADNVGRRLKDPITVDVMLAQAKQKKQT</sequence>
<protein>
    <submittedName>
        <fullName evidence="3">Uncharacterized protein LOC113510168</fullName>
    </submittedName>
</protein>
<dbReference type="OrthoDB" id="7244275at2759"/>
<name>A0A6J1WGU5_GALME</name>
<organism evidence="2 3">
    <name type="scientific">Galleria mellonella</name>
    <name type="common">Greater wax moth</name>
    <dbReference type="NCBI Taxonomy" id="7137"/>
    <lineage>
        <taxon>Eukaryota</taxon>
        <taxon>Metazoa</taxon>
        <taxon>Ecdysozoa</taxon>
        <taxon>Arthropoda</taxon>
        <taxon>Hexapoda</taxon>
        <taxon>Insecta</taxon>
        <taxon>Pterygota</taxon>
        <taxon>Neoptera</taxon>
        <taxon>Endopterygota</taxon>
        <taxon>Lepidoptera</taxon>
        <taxon>Glossata</taxon>
        <taxon>Ditrysia</taxon>
        <taxon>Pyraloidea</taxon>
        <taxon>Pyralidae</taxon>
        <taxon>Galleriinae</taxon>
        <taxon>Galleria</taxon>
    </lineage>
</organism>
<dbReference type="KEGG" id="gmw:113510168"/>
<keyword evidence="1" id="KW-0175">Coiled coil</keyword>
<evidence type="ECO:0000313" key="3">
    <source>
        <dbReference type="RefSeq" id="XP_026749417.1"/>
    </source>
</evidence>
<dbReference type="Proteomes" id="UP001652740">
    <property type="component" value="Unplaced"/>
</dbReference>
<dbReference type="GeneID" id="113510168"/>
<feature type="coiled-coil region" evidence="1">
    <location>
        <begin position="74"/>
        <end position="108"/>
    </location>
</feature>
<dbReference type="InParanoid" id="A0A6J1WGU5"/>
<reference evidence="3" key="1">
    <citation type="submission" date="2025-08" db="UniProtKB">
        <authorList>
            <consortium name="RefSeq"/>
        </authorList>
    </citation>
    <scope>IDENTIFICATION</scope>
    <source>
        <tissue evidence="3">Whole larvae</tissue>
    </source>
</reference>
<evidence type="ECO:0000256" key="1">
    <source>
        <dbReference type="SAM" id="Coils"/>
    </source>
</evidence>
<keyword evidence="2" id="KW-1185">Reference proteome</keyword>
<proteinExistence type="predicted"/>
<gene>
    <name evidence="3" type="primary">LOC113510168</name>
</gene>
<dbReference type="AlphaFoldDB" id="A0A6J1WGU5"/>
<accession>A0A6J1WGU5</accession>
<evidence type="ECO:0000313" key="2">
    <source>
        <dbReference type="Proteomes" id="UP001652740"/>
    </source>
</evidence>